<evidence type="ECO:0000256" key="3">
    <source>
        <dbReference type="SAM" id="Phobius"/>
    </source>
</evidence>
<proteinExistence type="inferred from homology"/>
<dbReference type="EMBL" id="JACFXV010000043">
    <property type="protein sequence ID" value="MBA5776735.1"/>
    <property type="molecule type" value="Genomic_DNA"/>
</dbReference>
<dbReference type="CDD" id="cd00118">
    <property type="entry name" value="LysM"/>
    <property type="match status" value="1"/>
</dbReference>
<dbReference type="SUPFAM" id="SSF54106">
    <property type="entry name" value="LysM domain"/>
    <property type="match status" value="1"/>
</dbReference>
<sequence length="411" mass="42153">MITQTTSQRSYFLSRTALAVIIAAMAAGCSAGIERFEDPIYTGGTSNQKQILGTASSQPSFEDISAGPTSSKVRTGKVESVALPPPGQAPAVATGSISSQARSAAPVAAATTTRGWTTAGGTQITARGGDTLASLSRRYGVPEKALADANGLQAGAALKSGQSLIVPTYVYGGAPATASKPAASVSGSLPATAIETPAIAGIPQRKPAGTPVKVAAVQRNVSDAVSAGTPRFKDDVRKGAPTVVKTVAPAETPTATPARLVTGDAEPETAKESAKQAVASSDPDVGRFRWPVHGRIISDFGAKPGGSRNDGINLAVPEGSEVKAVEDGVVIYAGNELKGYGNLVLVRHNDGWVSAYAHNSKLNVSRGDTVRRGDTVSYSGNTGSVTQPQVHFELRKGNKPVDPLRYLAKLQ</sequence>
<dbReference type="Gene3D" id="2.70.70.10">
    <property type="entry name" value="Glucose Permease (Domain IIA)"/>
    <property type="match status" value="1"/>
</dbReference>
<dbReference type="Gene3D" id="3.10.350.10">
    <property type="entry name" value="LysM domain"/>
    <property type="match status" value="1"/>
</dbReference>
<dbReference type="RefSeq" id="WP_182163391.1">
    <property type="nucleotide sequence ID" value="NZ_JACFXV010000043.1"/>
</dbReference>
<comment type="similarity">
    <text evidence="1">Belongs to the E.coli NlpD/Haemophilus LppB family.</text>
</comment>
<dbReference type="Pfam" id="PF01551">
    <property type="entry name" value="Peptidase_M23"/>
    <property type="match status" value="1"/>
</dbReference>
<reference evidence="5 6" key="1">
    <citation type="submission" date="2020-07" db="EMBL/GenBank/DDBJ databases">
        <title>Stappia sp., F7233, whole genome shotgun sequencing project.</title>
        <authorList>
            <person name="Jiang S."/>
            <person name="Liu Z.W."/>
            <person name="Du Z.J."/>
        </authorList>
    </citation>
    <scope>NUCLEOTIDE SEQUENCE [LARGE SCALE GENOMIC DNA]</scope>
    <source>
        <strain evidence="5 6">F7233</strain>
    </source>
</reference>
<dbReference type="PANTHER" id="PTHR21666">
    <property type="entry name" value="PEPTIDASE-RELATED"/>
    <property type="match status" value="1"/>
</dbReference>
<dbReference type="SMART" id="SM00257">
    <property type="entry name" value="LysM"/>
    <property type="match status" value="1"/>
</dbReference>
<keyword evidence="6" id="KW-1185">Reference proteome</keyword>
<dbReference type="SUPFAM" id="SSF51261">
    <property type="entry name" value="Duplicated hybrid motif"/>
    <property type="match status" value="1"/>
</dbReference>
<protein>
    <submittedName>
        <fullName evidence="5">M23 family metallopeptidase</fullName>
    </submittedName>
</protein>
<dbReference type="PANTHER" id="PTHR21666:SF263">
    <property type="entry name" value="MUREIN HYDROLASE ACTIVATOR NLPD"/>
    <property type="match status" value="1"/>
</dbReference>
<dbReference type="PROSITE" id="PS51782">
    <property type="entry name" value="LYSM"/>
    <property type="match status" value="1"/>
</dbReference>
<feature type="region of interest" description="Disordered" evidence="2">
    <location>
        <begin position="54"/>
        <end position="73"/>
    </location>
</feature>
<feature type="region of interest" description="Disordered" evidence="2">
    <location>
        <begin position="263"/>
        <end position="282"/>
    </location>
</feature>
<dbReference type="InterPro" id="IPR011055">
    <property type="entry name" value="Dup_hybrid_motif"/>
</dbReference>
<dbReference type="AlphaFoldDB" id="A0A839AC87"/>
<dbReference type="InterPro" id="IPR050570">
    <property type="entry name" value="Cell_wall_metabolism_enzyme"/>
</dbReference>
<dbReference type="Pfam" id="PF01476">
    <property type="entry name" value="LysM"/>
    <property type="match status" value="1"/>
</dbReference>
<dbReference type="CDD" id="cd12797">
    <property type="entry name" value="M23_peptidase"/>
    <property type="match status" value="1"/>
</dbReference>
<accession>A0A839AC87</accession>
<name>A0A839AC87_9HYPH</name>
<comment type="caution">
    <text evidence="5">The sequence shown here is derived from an EMBL/GenBank/DDBJ whole genome shotgun (WGS) entry which is preliminary data.</text>
</comment>
<evidence type="ECO:0000313" key="5">
    <source>
        <dbReference type="EMBL" id="MBA5776735.1"/>
    </source>
</evidence>
<dbReference type="Proteomes" id="UP000541109">
    <property type="component" value="Unassembled WGS sequence"/>
</dbReference>
<keyword evidence="3" id="KW-0812">Transmembrane</keyword>
<feature type="domain" description="LysM" evidence="4">
    <location>
        <begin position="122"/>
        <end position="166"/>
    </location>
</feature>
<evidence type="ECO:0000256" key="1">
    <source>
        <dbReference type="ARBA" id="ARBA00038420"/>
    </source>
</evidence>
<dbReference type="InterPro" id="IPR016047">
    <property type="entry name" value="M23ase_b-sheet_dom"/>
</dbReference>
<evidence type="ECO:0000256" key="2">
    <source>
        <dbReference type="SAM" id="MobiDB-lite"/>
    </source>
</evidence>
<evidence type="ECO:0000259" key="4">
    <source>
        <dbReference type="PROSITE" id="PS51782"/>
    </source>
</evidence>
<keyword evidence="3" id="KW-1133">Transmembrane helix</keyword>
<feature type="transmembrane region" description="Helical" evidence="3">
    <location>
        <begin position="12"/>
        <end position="33"/>
    </location>
</feature>
<dbReference type="GO" id="GO:0004222">
    <property type="term" value="F:metalloendopeptidase activity"/>
    <property type="evidence" value="ECO:0007669"/>
    <property type="project" value="TreeGrafter"/>
</dbReference>
<evidence type="ECO:0000313" key="6">
    <source>
        <dbReference type="Proteomes" id="UP000541109"/>
    </source>
</evidence>
<organism evidence="5 6">
    <name type="scientific">Stappia albiluteola</name>
    <dbReference type="NCBI Taxonomy" id="2758565"/>
    <lineage>
        <taxon>Bacteria</taxon>
        <taxon>Pseudomonadati</taxon>
        <taxon>Pseudomonadota</taxon>
        <taxon>Alphaproteobacteria</taxon>
        <taxon>Hyphomicrobiales</taxon>
        <taxon>Stappiaceae</taxon>
        <taxon>Stappia</taxon>
    </lineage>
</organism>
<dbReference type="InterPro" id="IPR036779">
    <property type="entry name" value="LysM_dom_sf"/>
</dbReference>
<dbReference type="InterPro" id="IPR018392">
    <property type="entry name" value="LysM"/>
</dbReference>
<gene>
    <name evidence="5" type="ORF">H2509_06290</name>
</gene>
<keyword evidence="3" id="KW-0472">Membrane</keyword>